<dbReference type="Gene3D" id="2.30.30.940">
    <property type="match status" value="1"/>
</dbReference>
<comment type="catalytic activity">
    <reaction evidence="3">
        <text>ATP + H2O = ADP + phosphate + H(+)</text>
        <dbReference type="Rhea" id="RHEA:13065"/>
        <dbReference type="ChEBI" id="CHEBI:15377"/>
        <dbReference type="ChEBI" id="CHEBI:15378"/>
        <dbReference type="ChEBI" id="CHEBI:30616"/>
        <dbReference type="ChEBI" id="CHEBI:43474"/>
        <dbReference type="ChEBI" id="CHEBI:456216"/>
        <dbReference type="EC" id="5.6.2.3"/>
    </reaction>
</comment>
<dbReference type="PANTHER" id="PTHR43788:SF6">
    <property type="entry name" value="DNA HELICASE B"/>
    <property type="match status" value="1"/>
</dbReference>
<dbReference type="Gene3D" id="3.40.50.300">
    <property type="entry name" value="P-loop containing nucleotide triphosphate hydrolases"/>
    <property type="match status" value="2"/>
</dbReference>
<feature type="region of interest" description="Disordered" evidence="4">
    <location>
        <begin position="1"/>
        <end position="21"/>
    </location>
</feature>
<dbReference type="Gene3D" id="1.10.150.20">
    <property type="entry name" value="5' to 3' exonuclease, C-terminal subdomain"/>
    <property type="match status" value="1"/>
</dbReference>
<dbReference type="Gene3D" id="1.10.10.2220">
    <property type="match status" value="1"/>
</dbReference>
<evidence type="ECO:0000256" key="4">
    <source>
        <dbReference type="SAM" id="MobiDB-lite"/>
    </source>
</evidence>
<organism evidence="6 7">
    <name type="scientific">Labrys okinawensis</name>
    <dbReference type="NCBI Taxonomy" id="346911"/>
    <lineage>
        <taxon>Bacteria</taxon>
        <taxon>Pseudomonadati</taxon>
        <taxon>Pseudomonadota</taxon>
        <taxon>Alphaproteobacteria</taxon>
        <taxon>Hyphomicrobiales</taxon>
        <taxon>Xanthobacteraceae</taxon>
        <taxon>Labrys</taxon>
    </lineage>
</organism>
<dbReference type="Proteomes" id="UP000237682">
    <property type="component" value="Unassembled WGS sequence"/>
</dbReference>
<dbReference type="GO" id="GO:0005524">
    <property type="term" value="F:ATP binding"/>
    <property type="evidence" value="ECO:0007669"/>
    <property type="project" value="UniProtKB-UniRule"/>
</dbReference>
<keyword evidence="1 3" id="KW-0547">Nucleotide-binding</keyword>
<keyword evidence="7" id="KW-1185">Reference proteome</keyword>
<sequence>MRTPSFKRDSKPPPPGEVPADLTISGIIDRVTYHNAENGFAVLRVKVKGRKDLATVIGRTAAIAPGEKLEADGRWSVDPERGLQFRADAIRTTPPGSASGIERYLASGLVRGIGQETAKKLVATFGKDTLKVLDSEPDRLSEVAGLSPQRIRLIREGWSAQQEFRDVLVFLTEHGLGATRAASVQKALGNNAVELIKADPYRLSREVKGFDFRTADQFALSLGHEREDPSRLTAGLLWALGEGATNGHCGVPREALFERAGRVLEVDDYLFNDAATRLLQTRSIIGDTIEGAPSYFLPALWNAEEAVATRLKQMAGGSPPWRQEGLHQAVLDTEARTRKRLAPAQALAVETALASKLLVITGGPGVGKTTIIDTIIKALERKDVTIALCAPTGRAAKRMAESTGQEAKTIHRLLEIDPLSGTFRRQRAYPLDADLVIADEASMIDIELMRALLDALSPRAALVLVGDADQLPSVGPGQVLADIIASEVIPVVRLTEVFRQAETSRIIAAAHAVNHGEVPEGAKSPEDGDFFVVDMATAEDGANKVIDIVTNRLPRRFGLDPVRDIHVLTPMNKGPLGSQTLTQALREVLNPAREGAIVREFGTFAPHDKVMQIDNDYDREIFNGDIGFVTRTDVKAGQLTVTFDGRDVHYTTAQLDSLVPAYATTIHKAQGSEYPAVVVVISNAHYPMLARNLLYTAITRGKRLVVVVAEKRALRLAAENAMGRRRWTRLREKLTAANPIVS</sequence>
<comment type="similarity">
    <text evidence="3">Belongs to the RecD family. RecD2 subfamily.</text>
</comment>
<dbReference type="EMBL" id="PUEJ01000006">
    <property type="protein sequence ID" value="PRH86235.1"/>
    <property type="molecule type" value="Genomic_DNA"/>
</dbReference>
<dbReference type="Pfam" id="PF13245">
    <property type="entry name" value="AAA_19"/>
    <property type="match status" value="1"/>
</dbReference>
<dbReference type="SUPFAM" id="SSF47781">
    <property type="entry name" value="RuvA domain 2-like"/>
    <property type="match status" value="1"/>
</dbReference>
<dbReference type="Pfam" id="PF18335">
    <property type="entry name" value="SH3_13"/>
    <property type="match status" value="1"/>
</dbReference>
<dbReference type="EC" id="5.6.2.3" evidence="3"/>
<dbReference type="InterPro" id="IPR003593">
    <property type="entry name" value="AAA+_ATPase"/>
</dbReference>
<dbReference type="HAMAP" id="MF_01488">
    <property type="entry name" value="RecD2"/>
    <property type="match status" value="1"/>
</dbReference>
<keyword evidence="3" id="KW-0413">Isomerase</keyword>
<dbReference type="SUPFAM" id="SSF52540">
    <property type="entry name" value="P-loop containing nucleoside triphosphate hydrolases"/>
    <property type="match status" value="2"/>
</dbReference>
<gene>
    <name evidence="3" type="primary">recD2</name>
    <name evidence="6" type="ORF">C5L14_18525</name>
</gene>
<dbReference type="Pfam" id="PF23139">
    <property type="entry name" value="OB_YrrC"/>
    <property type="match status" value="1"/>
</dbReference>
<comment type="function">
    <text evidence="3">DNA-dependent ATPase and ATP-dependent 5'-3' DNA helicase. Has no activity on blunt DNA or DNA with 3'-overhangs, requires at least 10 bases of 5'-ssDNA for helicase activity.</text>
</comment>
<name>A0A2S9QA63_9HYPH</name>
<dbReference type="GO" id="GO:0003677">
    <property type="term" value="F:DNA binding"/>
    <property type="evidence" value="ECO:0007669"/>
    <property type="project" value="UniProtKB-UniRule"/>
</dbReference>
<dbReference type="InterPro" id="IPR029493">
    <property type="entry name" value="RecD2-like_HHH"/>
</dbReference>
<protein>
    <recommendedName>
        <fullName evidence="3">ATP-dependent RecD2 DNA helicase</fullName>
        <ecNumber evidence="3">5.6.2.3</ecNumber>
    </recommendedName>
    <alternativeName>
        <fullName evidence="3">DNA 5'-3' helicase subunit RecD2</fullName>
    </alternativeName>
</protein>
<evidence type="ECO:0000313" key="6">
    <source>
        <dbReference type="EMBL" id="PRH86235.1"/>
    </source>
</evidence>
<dbReference type="GO" id="GO:0016887">
    <property type="term" value="F:ATP hydrolysis activity"/>
    <property type="evidence" value="ECO:0007669"/>
    <property type="project" value="RHEA"/>
</dbReference>
<dbReference type="InterPro" id="IPR006345">
    <property type="entry name" value="RecD2"/>
</dbReference>
<proteinExistence type="inferred from homology"/>
<dbReference type="CDD" id="cd17933">
    <property type="entry name" value="DEXSc_RecD-like"/>
    <property type="match status" value="1"/>
</dbReference>
<dbReference type="InterPro" id="IPR027417">
    <property type="entry name" value="P-loop_NTPase"/>
</dbReference>
<dbReference type="InterPro" id="IPR010994">
    <property type="entry name" value="RuvA_2-like"/>
</dbReference>
<dbReference type="RefSeq" id="WP_105863530.1">
    <property type="nucleotide sequence ID" value="NZ_PUEJ01000006.1"/>
</dbReference>
<dbReference type="GO" id="GO:0017116">
    <property type="term" value="F:single-stranded DNA helicase activity"/>
    <property type="evidence" value="ECO:0007669"/>
    <property type="project" value="TreeGrafter"/>
</dbReference>
<dbReference type="GO" id="GO:0006310">
    <property type="term" value="P:DNA recombination"/>
    <property type="evidence" value="ECO:0007669"/>
    <property type="project" value="InterPro"/>
</dbReference>
<comment type="caution">
    <text evidence="6">The sequence shown here is derived from an EMBL/GenBank/DDBJ whole genome shotgun (WGS) entry which is preliminary data.</text>
</comment>
<keyword evidence="3" id="KW-0238">DNA-binding</keyword>
<evidence type="ECO:0000256" key="1">
    <source>
        <dbReference type="ARBA" id="ARBA00022741"/>
    </source>
</evidence>
<dbReference type="GO" id="GO:0043139">
    <property type="term" value="F:5'-3' DNA helicase activity"/>
    <property type="evidence" value="ECO:0007669"/>
    <property type="project" value="UniProtKB-UniRule"/>
</dbReference>
<evidence type="ECO:0000256" key="3">
    <source>
        <dbReference type="HAMAP-Rule" id="MF_01488"/>
    </source>
</evidence>
<accession>A0A2S9QA63</accession>
<dbReference type="GO" id="GO:0009338">
    <property type="term" value="C:exodeoxyribonuclease V complex"/>
    <property type="evidence" value="ECO:0007669"/>
    <property type="project" value="TreeGrafter"/>
</dbReference>
<dbReference type="Pfam" id="PF14490">
    <property type="entry name" value="HHH_RecD2"/>
    <property type="match status" value="1"/>
</dbReference>
<feature type="compositionally biased region" description="Basic and acidic residues" evidence="4">
    <location>
        <begin position="1"/>
        <end position="11"/>
    </location>
</feature>
<dbReference type="InterPro" id="IPR027785">
    <property type="entry name" value="UvrD-like_helicase_C"/>
</dbReference>
<evidence type="ECO:0000259" key="5">
    <source>
        <dbReference type="SMART" id="SM00382"/>
    </source>
</evidence>
<keyword evidence="2 3" id="KW-0067">ATP-binding</keyword>
<dbReference type="NCBIfam" id="TIGR01448">
    <property type="entry name" value="recD_rel"/>
    <property type="match status" value="1"/>
</dbReference>
<dbReference type="OrthoDB" id="1826980at2"/>
<dbReference type="SMART" id="SM00382">
    <property type="entry name" value="AAA"/>
    <property type="match status" value="1"/>
</dbReference>
<dbReference type="InterPro" id="IPR041451">
    <property type="entry name" value="RecD2_SH13"/>
</dbReference>
<keyword evidence="3 6" id="KW-0347">Helicase</keyword>
<reference evidence="6 7" key="1">
    <citation type="submission" date="2018-02" db="EMBL/GenBank/DDBJ databases">
        <title>Whole genome sequencing of endophytic bacterium.</title>
        <authorList>
            <person name="Eedara R."/>
            <person name="Podile A.R."/>
        </authorList>
    </citation>
    <scope>NUCLEOTIDE SEQUENCE [LARGE SCALE GENOMIC DNA]</scope>
    <source>
        <strain evidence="6 7">RP1T</strain>
    </source>
</reference>
<dbReference type="CDD" id="cd18809">
    <property type="entry name" value="SF1_C_RecD"/>
    <property type="match status" value="1"/>
</dbReference>
<evidence type="ECO:0000256" key="2">
    <source>
        <dbReference type="ARBA" id="ARBA00022840"/>
    </source>
</evidence>
<feature type="domain" description="AAA+ ATPase" evidence="5">
    <location>
        <begin position="354"/>
        <end position="552"/>
    </location>
</feature>
<dbReference type="InterPro" id="IPR055446">
    <property type="entry name" value="RecD2_N_OB"/>
</dbReference>
<evidence type="ECO:0000313" key="7">
    <source>
        <dbReference type="Proteomes" id="UP000237682"/>
    </source>
</evidence>
<keyword evidence="3" id="KW-0378">Hydrolase</keyword>
<feature type="binding site" evidence="3">
    <location>
        <begin position="365"/>
        <end position="369"/>
    </location>
    <ligand>
        <name>ATP</name>
        <dbReference type="ChEBI" id="CHEBI:30616"/>
    </ligand>
</feature>
<dbReference type="PANTHER" id="PTHR43788">
    <property type="entry name" value="DNA2/NAM7 HELICASE FAMILY MEMBER"/>
    <property type="match status" value="1"/>
</dbReference>
<dbReference type="AlphaFoldDB" id="A0A2S9QA63"/>
<dbReference type="InterPro" id="IPR050534">
    <property type="entry name" value="Coronavir_polyprotein_1ab"/>
</dbReference>
<dbReference type="Pfam" id="PF13538">
    <property type="entry name" value="UvrD_C_2"/>
    <property type="match status" value="1"/>
</dbReference>